<dbReference type="PANTHER" id="PTHR30529">
    <property type="entry name" value="CYTOCHROME B561"/>
    <property type="match status" value="1"/>
</dbReference>
<keyword evidence="8" id="KW-0249">Electron transport</keyword>
<reference evidence="16" key="1">
    <citation type="submission" date="2016-10" db="EMBL/GenBank/DDBJ databases">
        <authorList>
            <person name="Varghese N."/>
            <person name="Submissions S."/>
        </authorList>
    </citation>
    <scope>NUCLEOTIDE SEQUENCE [LARGE SCALE GENOMIC DNA]</scope>
    <source>
        <strain evidence="16">ATCC 700689</strain>
    </source>
</reference>
<evidence type="ECO:0000256" key="9">
    <source>
        <dbReference type="ARBA" id="ARBA00022989"/>
    </source>
</evidence>
<keyword evidence="10" id="KW-0408">Iron</keyword>
<organism evidence="15 16">
    <name type="scientific">Pseudomonas abietaniphila</name>
    <dbReference type="NCBI Taxonomy" id="89065"/>
    <lineage>
        <taxon>Bacteria</taxon>
        <taxon>Pseudomonadati</taxon>
        <taxon>Pseudomonadota</taxon>
        <taxon>Gammaproteobacteria</taxon>
        <taxon>Pseudomonadales</taxon>
        <taxon>Pseudomonadaceae</taxon>
        <taxon>Pseudomonas</taxon>
    </lineage>
</organism>
<dbReference type="GO" id="GO:0009055">
    <property type="term" value="F:electron transfer activity"/>
    <property type="evidence" value="ECO:0007669"/>
    <property type="project" value="InterPro"/>
</dbReference>
<gene>
    <name evidence="15" type="ORF">SAMN05216605_12927</name>
</gene>
<feature type="transmembrane region" description="Helical" evidence="13">
    <location>
        <begin position="152"/>
        <end position="170"/>
    </location>
</feature>
<protein>
    <submittedName>
        <fullName evidence="15">Cytochrome b561</fullName>
    </submittedName>
</protein>
<evidence type="ECO:0000259" key="14">
    <source>
        <dbReference type="Pfam" id="PF01292"/>
    </source>
</evidence>
<sequence>MTTPLNTERYSYRARWFHWVMAALIVLAYALILSRSQFAKGTDLRTFVVQSHFWVGIVVLIMAFFRVAERHRHTPPGVTPPLEGILRLAATLSHYALYAFLFAQPLLGLFTVLLERGALPVPLTSLTIPAPFDIAKDTAQTLEHFHVLLGTIFYYVIGLHVVAAVWHHFVRKDNTVRRMV</sequence>
<evidence type="ECO:0000256" key="7">
    <source>
        <dbReference type="ARBA" id="ARBA00022723"/>
    </source>
</evidence>
<keyword evidence="5" id="KW-0349">Heme</keyword>
<keyword evidence="7" id="KW-0479">Metal-binding</keyword>
<comment type="subcellular location">
    <subcellularLocation>
        <location evidence="2">Cell membrane</location>
        <topology evidence="2">Multi-pass membrane protein</topology>
    </subcellularLocation>
</comment>
<dbReference type="Pfam" id="PF01292">
    <property type="entry name" value="Ni_hydr_CYTB"/>
    <property type="match status" value="1"/>
</dbReference>
<dbReference type="InterPro" id="IPR016174">
    <property type="entry name" value="Di-haem_cyt_TM"/>
</dbReference>
<evidence type="ECO:0000256" key="5">
    <source>
        <dbReference type="ARBA" id="ARBA00022617"/>
    </source>
</evidence>
<evidence type="ECO:0000256" key="1">
    <source>
        <dbReference type="ARBA" id="ARBA00001970"/>
    </source>
</evidence>
<evidence type="ECO:0000256" key="11">
    <source>
        <dbReference type="ARBA" id="ARBA00023136"/>
    </source>
</evidence>
<proteinExistence type="inferred from homology"/>
<evidence type="ECO:0000313" key="16">
    <source>
        <dbReference type="Proteomes" id="UP000182894"/>
    </source>
</evidence>
<evidence type="ECO:0000256" key="13">
    <source>
        <dbReference type="SAM" id="Phobius"/>
    </source>
</evidence>
<keyword evidence="4" id="KW-1003">Cell membrane</keyword>
<evidence type="ECO:0000256" key="2">
    <source>
        <dbReference type="ARBA" id="ARBA00004651"/>
    </source>
</evidence>
<dbReference type="GO" id="GO:0005886">
    <property type="term" value="C:plasma membrane"/>
    <property type="evidence" value="ECO:0007669"/>
    <property type="project" value="UniProtKB-SubCell"/>
</dbReference>
<evidence type="ECO:0000256" key="12">
    <source>
        <dbReference type="ARBA" id="ARBA00037975"/>
    </source>
</evidence>
<evidence type="ECO:0000313" key="15">
    <source>
        <dbReference type="EMBL" id="SDJ42544.1"/>
    </source>
</evidence>
<feature type="domain" description="Cytochrome b561 bacterial/Ni-hydrogenase" evidence="14">
    <location>
        <begin position="9"/>
        <end position="180"/>
    </location>
</feature>
<comment type="similarity">
    <text evidence="12">Belongs to the cytochrome b561 family.</text>
</comment>
<accession>A0A1G8TMC1</accession>
<evidence type="ECO:0000256" key="6">
    <source>
        <dbReference type="ARBA" id="ARBA00022692"/>
    </source>
</evidence>
<keyword evidence="3" id="KW-0813">Transport</keyword>
<feature type="transmembrane region" description="Helical" evidence="13">
    <location>
        <begin position="47"/>
        <end position="65"/>
    </location>
</feature>
<keyword evidence="11 13" id="KW-0472">Membrane</keyword>
<dbReference type="PANTHER" id="PTHR30529:SF3">
    <property type="entry name" value="CYTOCHROME B561 HOMOLOG 1"/>
    <property type="match status" value="1"/>
</dbReference>
<dbReference type="GO" id="GO:0046872">
    <property type="term" value="F:metal ion binding"/>
    <property type="evidence" value="ECO:0007669"/>
    <property type="project" value="UniProtKB-KW"/>
</dbReference>
<keyword evidence="9 13" id="KW-1133">Transmembrane helix</keyword>
<evidence type="ECO:0000256" key="8">
    <source>
        <dbReference type="ARBA" id="ARBA00022982"/>
    </source>
</evidence>
<dbReference type="InterPro" id="IPR052168">
    <property type="entry name" value="Cytochrome_b561_oxidase"/>
</dbReference>
<feature type="transmembrane region" description="Helical" evidence="13">
    <location>
        <begin position="16"/>
        <end position="35"/>
    </location>
</feature>
<dbReference type="EMBL" id="FNCO01000029">
    <property type="protein sequence ID" value="SDJ42544.1"/>
    <property type="molecule type" value="Genomic_DNA"/>
</dbReference>
<dbReference type="AlphaFoldDB" id="A0A1G8TMC1"/>
<evidence type="ECO:0000256" key="10">
    <source>
        <dbReference type="ARBA" id="ARBA00023004"/>
    </source>
</evidence>
<dbReference type="Proteomes" id="UP000182894">
    <property type="component" value="Unassembled WGS sequence"/>
</dbReference>
<keyword evidence="6 13" id="KW-0812">Transmembrane</keyword>
<dbReference type="InterPro" id="IPR011577">
    <property type="entry name" value="Cyt_b561_bac/Ni-Hgenase"/>
</dbReference>
<dbReference type="GO" id="GO:0020037">
    <property type="term" value="F:heme binding"/>
    <property type="evidence" value="ECO:0007669"/>
    <property type="project" value="TreeGrafter"/>
</dbReference>
<dbReference type="GO" id="GO:0022904">
    <property type="term" value="P:respiratory electron transport chain"/>
    <property type="evidence" value="ECO:0007669"/>
    <property type="project" value="InterPro"/>
</dbReference>
<name>A0A1G8TMC1_9PSED</name>
<feature type="transmembrane region" description="Helical" evidence="13">
    <location>
        <begin position="95"/>
        <end position="114"/>
    </location>
</feature>
<evidence type="ECO:0000256" key="4">
    <source>
        <dbReference type="ARBA" id="ARBA00022475"/>
    </source>
</evidence>
<evidence type="ECO:0000256" key="3">
    <source>
        <dbReference type="ARBA" id="ARBA00022448"/>
    </source>
</evidence>
<comment type="cofactor">
    <cofactor evidence="1">
        <name>heme b</name>
        <dbReference type="ChEBI" id="CHEBI:60344"/>
    </cofactor>
</comment>
<keyword evidence="16" id="KW-1185">Reference proteome</keyword>
<dbReference type="RefSeq" id="WP_074759187.1">
    <property type="nucleotide sequence ID" value="NZ_FNCO01000029.1"/>
</dbReference>
<dbReference type="SUPFAM" id="SSF81342">
    <property type="entry name" value="Transmembrane di-heme cytochromes"/>
    <property type="match status" value="1"/>
</dbReference>